<keyword evidence="2 4" id="KW-0863">Zinc-finger</keyword>
<dbReference type="SUPFAM" id="SSF144232">
    <property type="entry name" value="HIT/MYND zinc finger-like"/>
    <property type="match status" value="1"/>
</dbReference>
<dbReference type="VEuPathDB" id="TriTrypDB:TcBrA4_0058990"/>
<dbReference type="VEuPathDB" id="TriTrypDB:TCDM_01587"/>
<protein>
    <recommendedName>
        <fullName evidence="5">MYND-type domain-containing protein</fullName>
    </recommendedName>
</protein>
<sequence>MSVAEGFLSHGEPCTRADALGNWLTERYSRWEFLVVFQRQWSRDRRANRLYAPVFHMLFASPFSDAGREMLGAADVAPWQLIFYDLSRTCRDVLWGTKGTDLISDVLRAVPPALQPSFFSVVCVTVGDTHDRLGLFSEQAFRHYKERVERLQRPQETPEVSVKLHRAMPRGRMTKGWDDGHLPVFVEDAIKWACRRTSEAADVSAPSQEGNDAILAILPRLNKLLYKNTFHMAEDHNFTDAVSSMGEGENRSLTDRRLEERRVFLQNLRRRVGNVASFTLASQTSSEEAGQRWHVLIIQKLFVEKEEVSIENLDPGPLEPQPVGAELHLMQDGGEVLYLQSQLCSENSFETVYGDMMHEDGELFAQLTPLEGIAFDDIDRYLDFILTQPQPFGMETPTEPLCKGSCSGYTFPKVVFRRPTGSVVKDNLIASPHVEILEESPRSPEEWDAARRVFLFLSDHIAPVSFAPDNGHSDGRGGYTLTKDVAPVPPPTHNYKCTWCGRRRDKLLRCGGCKVDMYCCRKHQMMDWKGGHKKYCGIWRKAREEYEKLIVPLLHSCPMERPETRSASAVVTLLQFLMASWCELQRSEVSVVHIVGIDDDMTGFLSELSQRAKNFSMHWKQLRLLLSSDTFGDEEHNAVYAINEGGELTKTAPTSALGDVWHTQSGKDEGAPEAVMLVRLYNAKYHIFIGQDTEISGGAPSAVASFGNPSGAGMTYLTAVAEVLADRFIGVVPVICTEPTLFGAHHTLDAILERVRSSNKMNADRKGRVIERLLHADEFIRINVQGMGYEPLDSHLGGEGGGVGGTTQTNAAEFATKLAPLRLHPNLYYFIIPAETAEP</sequence>
<dbReference type="Gene3D" id="6.10.140.2220">
    <property type="match status" value="1"/>
</dbReference>
<dbReference type="Pfam" id="PF01753">
    <property type="entry name" value="zf-MYND"/>
    <property type="match status" value="1"/>
</dbReference>
<dbReference type="VEuPathDB" id="TriTrypDB:TCSYLVIO_005589"/>
<dbReference type="InterPro" id="IPR002893">
    <property type="entry name" value="Znf_MYND"/>
</dbReference>
<dbReference type="VEuPathDB" id="TriTrypDB:TcYC6_0072500"/>
<evidence type="ECO:0000256" key="4">
    <source>
        <dbReference type="PROSITE-ProRule" id="PRU00134"/>
    </source>
</evidence>
<dbReference type="AlphaFoldDB" id="A0A2V2XP59"/>
<dbReference type="EMBL" id="PRFC01000001">
    <property type="protein sequence ID" value="PWV22255.1"/>
    <property type="molecule type" value="Genomic_DNA"/>
</dbReference>
<keyword evidence="3" id="KW-0862">Zinc</keyword>
<organism evidence="6 7">
    <name type="scientific">Trypanosoma cruzi</name>
    <dbReference type="NCBI Taxonomy" id="5693"/>
    <lineage>
        <taxon>Eukaryota</taxon>
        <taxon>Discoba</taxon>
        <taxon>Euglenozoa</taxon>
        <taxon>Kinetoplastea</taxon>
        <taxon>Metakinetoplastina</taxon>
        <taxon>Trypanosomatida</taxon>
        <taxon>Trypanosomatidae</taxon>
        <taxon>Trypanosoma</taxon>
        <taxon>Schizotrypanum</taxon>
    </lineage>
</organism>
<dbReference type="VEuPathDB" id="TriTrypDB:Tc_MARK_4215"/>
<feature type="domain" description="MYND-type" evidence="5">
    <location>
        <begin position="497"/>
        <end position="536"/>
    </location>
</feature>
<dbReference type="VEuPathDB" id="TriTrypDB:TcCLB.506303.70"/>
<dbReference type="VEuPathDB" id="TriTrypDB:TcCL_NonESM04540"/>
<evidence type="ECO:0000313" key="6">
    <source>
        <dbReference type="EMBL" id="PWV22255.1"/>
    </source>
</evidence>
<evidence type="ECO:0000256" key="3">
    <source>
        <dbReference type="ARBA" id="ARBA00022833"/>
    </source>
</evidence>
<dbReference type="VEuPathDB" id="TriTrypDB:ECC02_002746"/>
<dbReference type="VEuPathDB" id="TriTrypDB:C3747_1g447"/>
<proteinExistence type="predicted"/>
<gene>
    <name evidence="6" type="ORF">C3747_1g447</name>
</gene>
<dbReference type="VEuPathDB" id="TriTrypDB:C4B63_2g415"/>
<dbReference type="OrthoDB" id="5952526at2759"/>
<dbReference type="VEuPathDB" id="TriTrypDB:BCY84_14575"/>
<dbReference type="OMA" id="KCGWCGR"/>
<reference evidence="6 7" key="1">
    <citation type="journal article" date="2018" name="Microb. Genom.">
        <title>Expanding an expanded genome: long-read sequencing of Trypanosoma cruzi.</title>
        <authorList>
            <person name="Berna L."/>
            <person name="Rodriguez M."/>
            <person name="Chiribao M.L."/>
            <person name="Parodi-Talice A."/>
            <person name="Pita S."/>
            <person name="Rijo G."/>
            <person name="Alvarez-Valin F."/>
            <person name="Robello C."/>
        </authorList>
    </citation>
    <scope>NUCLEOTIDE SEQUENCE [LARGE SCALE GENOMIC DNA]</scope>
    <source>
        <strain evidence="6 7">TCC</strain>
    </source>
</reference>
<dbReference type="GO" id="GO:0008270">
    <property type="term" value="F:zinc ion binding"/>
    <property type="evidence" value="ECO:0007669"/>
    <property type="project" value="UniProtKB-KW"/>
</dbReference>
<evidence type="ECO:0000256" key="1">
    <source>
        <dbReference type="ARBA" id="ARBA00022723"/>
    </source>
</evidence>
<evidence type="ECO:0000256" key="2">
    <source>
        <dbReference type="ARBA" id="ARBA00022771"/>
    </source>
</evidence>
<keyword evidence="1" id="KW-0479">Metal-binding</keyword>
<name>A0A2V2XP59_TRYCR</name>
<dbReference type="Proteomes" id="UP000246078">
    <property type="component" value="Unassembled WGS sequence"/>
</dbReference>
<evidence type="ECO:0000259" key="5">
    <source>
        <dbReference type="PROSITE" id="PS50865"/>
    </source>
</evidence>
<dbReference type="PROSITE" id="PS50865">
    <property type="entry name" value="ZF_MYND_2"/>
    <property type="match status" value="1"/>
</dbReference>
<accession>A0A2V2XP59</accession>
<evidence type="ECO:0000313" key="7">
    <source>
        <dbReference type="Proteomes" id="UP000246078"/>
    </source>
</evidence>
<comment type="caution">
    <text evidence="6">The sequence shown here is derived from an EMBL/GenBank/DDBJ whole genome shotgun (WGS) entry which is preliminary data.</text>
</comment>
<dbReference type="VEuPathDB" id="TriTrypDB:TcCLB.506811.170"/>
<dbReference type="VEuPathDB" id="TriTrypDB:TcG_04080"/>
<dbReference type="VEuPathDB" id="TriTrypDB:C4B63_2g417"/>